<evidence type="ECO:0000256" key="1">
    <source>
        <dbReference type="ARBA" id="ARBA00004141"/>
    </source>
</evidence>
<evidence type="ECO:0000256" key="5">
    <source>
        <dbReference type="SAM" id="Phobius"/>
    </source>
</evidence>
<comment type="subcellular location">
    <subcellularLocation>
        <location evidence="1">Membrane</location>
        <topology evidence="1">Multi-pass membrane protein</topology>
    </subcellularLocation>
</comment>
<dbReference type="Proteomes" id="UP000025227">
    <property type="component" value="Unplaced"/>
</dbReference>
<evidence type="ECO:0000313" key="7">
    <source>
        <dbReference type="WBParaSite" id="HCON_00088430-00001"/>
    </source>
</evidence>
<evidence type="ECO:0000256" key="2">
    <source>
        <dbReference type="ARBA" id="ARBA00022692"/>
    </source>
</evidence>
<keyword evidence="3 5" id="KW-1133">Transmembrane helix</keyword>
<dbReference type="AlphaFoldDB" id="A0A7I4YE43"/>
<evidence type="ECO:0000256" key="3">
    <source>
        <dbReference type="ARBA" id="ARBA00022989"/>
    </source>
</evidence>
<keyword evidence="4 5" id="KW-0472">Membrane</keyword>
<feature type="transmembrane region" description="Helical" evidence="5">
    <location>
        <begin position="116"/>
        <end position="141"/>
    </location>
</feature>
<dbReference type="Pfam" id="PF04103">
    <property type="entry name" value="CD20"/>
    <property type="match status" value="1"/>
</dbReference>
<dbReference type="WBParaSite" id="HCON_00088430-00001">
    <property type="protein sequence ID" value="HCON_00088430-00001"/>
    <property type="gene ID" value="HCON_00088430"/>
</dbReference>
<keyword evidence="2 5" id="KW-0812">Transmembrane</keyword>
<accession>A0A7I4YE43</accession>
<feature type="transmembrane region" description="Helical" evidence="5">
    <location>
        <begin position="200"/>
        <end position="224"/>
    </location>
</feature>
<sequence>MLRRDCSAYRATTASIHISDESSSHHSTAPPPYTANRASSQSAVKRSSCSSKCSPVCQLAMLLLFYSVVFLAAAVISTLYIDTFLSYYATLWTGAISLVNSLVGVIAGISNNDRLLMVHLFLSVASTVAYVVCGVICWMDFLKIGTVAWCEENRHFCDYSMFCLLPSYDHLRIRHIYNYSRTADFTECASLFKAGTSSPFVFIIGVGIGALLSVCAVICSFTSIERWSKPCARFSGRATTIERF</sequence>
<feature type="transmembrane region" description="Helical" evidence="5">
    <location>
        <begin position="56"/>
        <end position="81"/>
    </location>
</feature>
<keyword evidence="6" id="KW-1185">Reference proteome</keyword>
<dbReference type="GO" id="GO:0016020">
    <property type="term" value="C:membrane"/>
    <property type="evidence" value="ECO:0007669"/>
    <property type="project" value="UniProtKB-SubCell"/>
</dbReference>
<name>A0A7I4YE43_HAECO</name>
<evidence type="ECO:0000256" key="4">
    <source>
        <dbReference type="ARBA" id="ARBA00023136"/>
    </source>
</evidence>
<evidence type="ECO:0000313" key="6">
    <source>
        <dbReference type="Proteomes" id="UP000025227"/>
    </source>
</evidence>
<feature type="transmembrane region" description="Helical" evidence="5">
    <location>
        <begin position="87"/>
        <end position="109"/>
    </location>
</feature>
<organism evidence="6 7">
    <name type="scientific">Haemonchus contortus</name>
    <name type="common">Barber pole worm</name>
    <dbReference type="NCBI Taxonomy" id="6289"/>
    <lineage>
        <taxon>Eukaryota</taxon>
        <taxon>Metazoa</taxon>
        <taxon>Ecdysozoa</taxon>
        <taxon>Nematoda</taxon>
        <taxon>Chromadorea</taxon>
        <taxon>Rhabditida</taxon>
        <taxon>Rhabditina</taxon>
        <taxon>Rhabditomorpha</taxon>
        <taxon>Strongyloidea</taxon>
        <taxon>Trichostrongylidae</taxon>
        <taxon>Haemonchus</taxon>
    </lineage>
</organism>
<protein>
    <submittedName>
        <fullName evidence="7">Uncharacterized protein</fullName>
    </submittedName>
</protein>
<proteinExistence type="predicted"/>
<dbReference type="InterPro" id="IPR007237">
    <property type="entry name" value="CD20-like"/>
</dbReference>
<reference evidence="7" key="1">
    <citation type="submission" date="2020-12" db="UniProtKB">
        <authorList>
            <consortium name="WormBaseParasite"/>
        </authorList>
    </citation>
    <scope>IDENTIFICATION</scope>
    <source>
        <strain evidence="7">MHco3</strain>
    </source>
</reference>